<keyword evidence="1" id="KW-0472">Membrane</keyword>
<organism evidence="2 3">
    <name type="scientific">Paenibacillus puldeungensis</name>
    <dbReference type="NCBI Taxonomy" id="696536"/>
    <lineage>
        <taxon>Bacteria</taxon>
        <taxon>Bacillati</taxon>
        <taxon>Bacillota</taxon>
        <taxon>Bacilli</taxon>
        <taxon>Bacillales</taxon>
        <taxon>Paenibacillaceae</taxon>
        <taxon>Paenibacillus</taxon>
    </lineage>
</organism>
<keyword evidence="3" id="KW-1185">Reference proteome</keyword>
<evidence type="ECO:0000313" key="3">
    <source>
        <dbReference type="Proteomes" id="UP001597262"/>
    </source>
</evidence>
<feature type="transmembrane region" description="Helical" evidence="1">
    <location>
        <begin position="6"/>
        <end position="27"/>
    </location>
</feature>
<protein>
    <submittedName>
        <fullName evidence="2">Uncharacterized protein</fullName>
    </submittedName>
</protein>
<keyword evidence="1" id="KW-0812">Transmembrane</keyword>
<comment type="caution">
    <text evidence="2">The sequence shown here is derived from an EMBL/GenBank/DDBJ whole genome shotgun (WGS) entry which is preliminary data.</text>
</comment>
<proteinExistence type="predicted"/>
<keyword evidence="1" id="KW-1133">Transmembrane helix</keyword>
<sequence length="48" mass="5662">MVEWAFLHPWLTSFLIFFAICAINNSVNNFARARMVKNIAEKEKDENM</sequence>
<name>A0ABW3RX55_9BACL</name>
<dbReference type="EMBL" id="JBHTLM010000006">
    <property type="protein sequence ID" value="MFD1176882.1"/>
    <property type="molecule type" value="Genomic_DNA"/>
</dbReference>
<dbReference type="RefSeq" id="WP_379319323.1">
    <property type="nucleotide sequence ID" value="NZ_JBHTLM010000006.1"/>
</dbReference>
<accession>A0ABW3RX55</accession>
<dbReference type="Proteomes" id="UP001597262">
    <property type="component" value="Unassembled WGS sequence"/>
</dbReference>
<reference evidence="3" key="1">
    <citation type="journal article" date="2019" name="Int. J. Syst. Evol. Microbiol.">
        <title>The Global Catalogue of Microorganisms (GCM) 10K type strain sequencing project: providing services to taxonomists for standard genome sequencing and annotation.</title>
        <authorList>
            <consortium name="The Broad Institute Genomics Platform"/>
            <consortium name="The Broad Institute Genome Sequencing Center for Infectious Disease"/>
            <person name="Wu L."/>
            <person name="Ma J."/>
        </authorList>
    </citation>
    <scope>NUCLEOTIDE SEQUENCE [LARGE SCALE GENOMIC DNA]</scope>
    <source>
        <strain evidence="3">CCUG 59189</strain>
    </source>
</reference>
<evidence type="ECO:0000313" key="2">
    <source>
        <dbReference type="EMBL" id="MFD1176882.1"/>
    </source>
</evidence>
<gene>
    <name evidence="2" type="ORF">ACFQ3W_11300</name>
</gene>
<evidence type="ECO:0000256" key="1">
    <source>
        <dbReference type="SAM" id="Phobius"/>
    </source>
</evidence>